<dbReference type="AlphaFoldDB" id="A0A9W4X479"/>
<proteinExistence type="predicted"/>
<feature type="non-terminal residue" evidence="1">
    <location>
        <position position="1"/>
    </location>
</feature>
<reference evidence="1" key="1">
    <citation type="submission" date="2022-08" db="EMBL/GenBank/DDBJ databases">
        <authorList>
            <person name="Kallberg Y."/>
            <person name="Tangrot J."/>
            <person name="Rosling A."/>
        </authorList>
    </citation>
    <scope>NUCLEOTIDE SEQUENCE</scope>
    <source>
        <strain evidence="1">Wild A</strain>
    </source>
</reference>
<accession>A0A9W4X479</accession>
<name>A0A9W4X479_9GLOM</name>
<protein>
    <submittedName>
        <fullName evidence="1">19840_t:CDS:1</fullName>
    </submittedName>
</protein>
<keyword evidence="2" id="KW-1185">Reference proteome</keyword>
<dbReference type="Proteomes" id="UP001153678">
    <property type="component" value="Unassembled WGS sequence"/>
</dbReference>
<gene>
    <name evidence="1" type="ORF">FWILDA_LOCUS16326</name>
</gene>
<comment type="caution">
    <text evidence="1">The sequence shown here is derived from an EMBL/GenBank/DDBJ whole genome shotgun (WGS) entry which is preliminary data.</text>
</comment>
<organism evidence="1 2">
    <name type="scientific">Funneliformis geosporum</name>
    <dbReference type="NCBI Taxonomy" id="1117311"/>
    <lineage>
        <taxon>Eukaryota</taxon>
        <taxon>Fungi</taxon>
        <taxon>Fungi incertae sedis</taxon>
        <taxon>Mucoromycota</taxon>
        <taxon>Glomeromycotina</taxon>
        <taxon>Glomeromycetes</taxon>
        <taxon>Glomerales</taxon>
        <taxon>Glomeraceae</taxon>
        <taxon>Funneliformis</taxon>
    </lineage>
</organism>
<sequence>VEFLNKEMEEIMVPKVRSRSFNFHLFKKEEDEEVDTEREKPITLILHFSN</sequence>
<evidence type="ECO:0000313" key="1">
    <source>
        <dbReference type="EMBL" id="CAI2193937.1"/>
    </source>
</evidence>
<dbReference type="EMBL" id="CAMKVN010010221">
    <property type="protein sequence ID" value="CAI2193937.1"/>
    <property type="molecule type" value="Genomic_DNA"/>
</dbReference>
<evidence type="ECO:0000313" key="2">
    <source>
        <dbReference type="Proteomes" id="UP001153678"/>
    </source>
</evidence>